<evidence type="ECO:0000313" key="2">
    <source>
        <dbReference type="Proteomes" id="UP000492821"/>
    </source>
</evidence>
<reference evidence="3" key="2">
    <citation type="submission" date="2020-10" db="UniProtKB">
        <authorList>
            <consortium name="WormBaseParasite"/>
        </authorList>
    </citation>
    <scope>IDENTIFICATION</scope>
</reference>
<organism evidence="2 3">
    <name type="scientific">Panagrellus redivivus</name>
    <name type="common">Microworm</name>
    <dbReference type="NCBI Taxonomy" id="6233"/>
    <lineage>
        <taxon>Eukaryota</taxon>
        <taxon>Metazoa</taxon>
        <taxon>Ecdysozoa</taxon>
        <taxon>Nematoda</taxon>
        <taxon>Chromadorea</taxon>
        <taxon>Rhabditida</taxon>
        <taxon>Tylenchina</taxon>
        <taxon>Panagrolaimomorpha</taxon>
        <taxon>Panagrolaimoidea</taxon>
        <taxon>Panagrolaimidae</taxon>
        <taxon>Panagrellus</taxon>
    </lineage>
</organism>
<evidence type="ECO:0000313" key="3">
    <source>
        <dbReference type="WBParaSite" id="Pan_g3982.t1"/>
    </source>
</evidence>
<proteinExistence type="predicted"/>
<keyword evidence="2" id="KW-1185">Reference proteome</keyword>
<feature type="region of interest" description="Disordered" evidence="1">
    <location>
        <begin position="1"/>
        <end position="29"/>
    </location>
</feature>
<reference evidence="2" key="1">
    <citation type="journal article" date="2013" name="Genetics">
        <title>The draft genome and transcriptome of Panagrellus redivivus are shaped by the harsh demands of a free-living lifestyle.</title>
        <authorList>
            <person name="Srinivasan J."/>
            <person name="Dillman A.R."/>
            <person name="Macchietto M.G."/>
            <person name="Heikkinen L."/>
            <person name="Lakso M."/>
            <person name="Fracchia K.M."/>
            <person name="Antoshechkin I."/>
            <person name="Mortazavi A."/>
            <person name="Wong G."/>
            <person name="Sternberg P.W."/>
        </authorList>
    </citation>
    <scope>NUCLEOTIDE SEQUENCE [LARGE SCALE GENOMIC DNA]</scope>
    <source>
        <strain evidence="2">MT8872</strain>
    </source>
</reference>
<evidence type="ECO:0000256" key="1">
    <source>
        <dbReference type="SAM" id="MobiDB-lite"/>
    </source>
</evidence>
<protein>
    <submittedName>
        <fullName evidence="3">Uncharacterized protein</fullName>
    </submittedName>
</protein>
<dbReference type="Proteomes" id="UP000492821">
    <property type="component" value="Unassembled WGS sequence"/>
</dbReference>
<dbReference type="WBParaSite" id="Pan_g3982.t1">
    <property type="protein sequence ID" value="Pan_g3982.t1"/>
    <property type="gene ID" value="Pan_g3982"/>
</dbReference>
<accession>A0A7E4VVV8</accession>
<name>A0A7E4VVV8_PANRE</name>
<feature type="compositionally biased region" description="Polar residues" evidence="1">
    <location>
        <begin position="1"/>
        <end position="22"/>
    </location>
</feature>
<dbReference type="AlphaFoldDB" id="A0A7E4VVV8"/>
<sequence length="87" mass="9593">MNLTDRNTLSPHGLALSTSPTNLARHPPESAGLTPDYYLRHHPSQLASTISVNSVVGDFFFYAARCDAILPLLHILTYCTAHVFIIE</sequence>